<dbReference type="EMBL" id="AP025592">
    <property type="protein sequence ID" value="BDG08624.1"/>
    <property type="molecule type" value="Genomic_DNA"/>
</dbReference>
<dbReference type="PANTHER" id="PTHR37938">
    <property type="entry name" value="BLL0215 PROTEIN"/>
    <property type="match status" value="1"/>
</dbReference>
<sequence length="125" mass="14140">MRYVDSIVAPEEEILHRGRLHWTIFLYPSAFLTLFLLPLARWLTCEAVVTSRRIVIASGFLRRSTFELSLSRFESIRVEQSLLARLLGFGSVLVVGVGGGRQAFLPMARPMAFRKAMVEAAREVD</sequence>
<evidence type="ECO:0000259" key="2">
    <source>
        <dbReference type="Pfam" id="PF03703"/>
    </source>
</evidence>
<keyword evidence="1" id="KW-0812">Transmembrane</keyword>
<reference evidence="4" key="1">
    <citation type="journal article" date="2022" name="Int. J. Syst. Evol. Microbiol.">
        <title>Anaeromyxobacter oryzae sp. nov., Anaeromyxobacter diazotrophicus sp. nov. and Anaeromyxobacter paludicola sp. nov., isolated from paddy soils.</title>
        <authorList>
            <person name="Itoh H."/>
            <person name="Xu Z."/>
            <person name="Mise K."/>
            <person name="Masuda Y."/>
            <person name="Ushijima N."/>
            <person name="Hayakawa C."/>
            <person name="Shiratori Y."/>
            <person name="Senoo K."/>
        </authorList>
    </citation>
    <scope>NUCLEOTIDE SEQUENCE [LARGE SCALE GENOMIC DNA]</scope>
    <source>
        <strain evidence="4">Red630</strain>
    </source>
</reference>
<evidence type="ECO:0000313" key="4">
    <source>
        <dbReference type="Proteomes" id="UP001162734"/>
    </source>
</evidence>
<accession>A0ABM7X9W6</accession>
<keyword evidence="1" id="KW-0472">Membrane</keyword>
<protein>
    <recommendedName>
        <fullName evidence="2">YdbS-like PH domain-containing protein</fullName>
    </recommendedName>
</protein>
<proteinExistence type="predicted"/>
<dbReference type="Proteomes" id="UP001162734">
    <property type="component" value="Chromosome"/>
</dbReference>
<dbReference type="Pfam" id="PF03703">
    <property type="entry name" value="bPH_2"/>
    <property type="match status" value="1"/>
</dbReference>
<keyword evidence="4" id="KW-1185">Reference proteome</keyword>
<organism evidence="3 4">
    <name type="scientific">Anaeromyxobacter paludicola</name>
    <dbReference type="NCBI Taxonomy" id="2918171"/>
    <lineage>
        <taxon>Bacteria</taxon>
        <taxon>Pseudomonadati</taxon>
        <taxon>Myxococcota</taxon>
        <taxon>Myxococcia</taxon>
        <taxon>Myxococcales</taxon>
        <taxon>Cystobacterineae</taxon>
        <taxon>Anaeromyxobacteraceae</taxon>
        <taxon>Anaeromyxobacter</taxon>
    </lineage>
</organism>
<evidence type="ECO:0000256" key="1">
    <source>
        <dbReference type="SAM" id="Phobius"/>
    </source>
</evidence>
<gene>
    <name evidence="3" type="ORF">AMPC_17370</name>
</gene>
<feature type="transmembrane region" description="Helical" evidence="1">
    <location>
        <begin position="82"/>
        <end position="104"/>
    </location>
</feature>
<dbReference type="PANTHER" id="PTHR37938:SF1">
    <property type="entry name" value="BLL0215 PROTEIN"/>
    <property type="match status" value="1"/>
</dbReference>
<feature type="domain" description="YdbS-like PH" evidence="2">
    <location>
        <begin position="42"/>
        <end position="115"/>
    </location>
</feature>
<feature type="transmembrane region" description="Helical" evidence="1">
    <location>
        <begin position="20"/>
        <end position="43"/>
    </location>
</feature>
<name>A0ABM7X9W6_9BACT</name>
<dbReference type="RefSeq" id="WP_248345807.1">
    <property type="nucleotide sequence ID" value="NZ_AP025592.1"/>
</dbReference>
<dbReference type="InterPro" id="IPR005182">
    <property type="entry name" value="YdbS-like_PH"/>
</dbReference>
<evidence type="ECO:0000313" key="3">
    <source>
        <dbReference type="EMBL" id="BDG08624.1"/>
    </source>
</evidence>
<keyword evidence="1" id="KW-1133">Transmembrane helix</keyword>